<name>A0A0D0EYL3_9SPHI</name>
<dbReference type="Proteomes" id="UP000032049">
    <property type="component" value="Unassembled WGS sequence"/>
</dbReference>
<proteinExistence type="predicted"/>
<feature type="region of interest" description="Disordered" evidence="2">
    <location>
        <begin position="75"/>
        <end position="109"/>
    </location>
</feature>
<accession>A0A0D0EYL3</accession>
<organism evidence="3 4">
    <name type="scientific">Pedobacter lusitanus</name>
    <dbReference type="NCBI Taxonomy" id="1503925"/>
    <lineage>
        <taxon>Bacteria</taxon>
        <taxon>Pseudomonadati</taxon>
        <taxon>Bacteroidota</taxon>
        <taxon>Sphingobacteriia</taxon>
        <taxon>Sphingobacteriales</taxon>
        <taxon>Sphingobacteriaceae</taxon>
        <taxon>Pedobacter</taxon>
    </lineage>
</organism>
<dbReference type="AlphaFoldDB" id="A0A0D0EYL3"/>
<evidence type="ECO:0000256" key="1">
    <source>
        <dbReference type="SAM" id="Coils"/>
    </source>
</evidence>
<feature type="coiled-coil region" evidence="1">
    <location>
        <begin position="22"/>
        <end position="49"/>
    </location>
</feature>
<dbReference type="EMBL" id="JXRA01000199">
    <property type="protein sequence ID" value="KIO74458.1"/>
    <property type="molecule type" value="Genomic_DNA"/>
</dbReference>
<sequence>MKQFKEQLAVLVRIIQTVTGLLGRINIEIASINERLNEIELRLDKVEYRKVPIADKSEIIPKGEDERLNQVEDRLNHLDGRADKPDKITDEAPVRPDVVKYNSDEVNKK</sequence>
<reference evidence="3 4" key="1">
    <citation type="submission" date="2015-01" db="EMBL/GenBank/DDBJ databases">
        <title>Draft genome sequence of Pedobacter sp. NL19 isolated from sludge of an effluent treatment pond in an abandoned uranium mine.</title>
        <authorList>
            <person name="Santos T."/>
            <person name="Caetano T."/>
            <person name="Covas C."/>
            <person name="Cruz A."/>
            <person name="Mendo S."/>
        </authorList>
    </citation>
    <scope>NUCLEOTIDE SEQUENCE [LARGE SCALE GENOMIC DNA]</scope>
    <source>
        <strain evidence="3 4">NL19</strain>
    </source>
</reference>
<evidence type="ECO:0000256" key="2">
    <source>
        <dbReference type="SAM" id="MobiDB-lite"/>
    </source>
</evidence>
<evidence type="ECO:0000313" key="4">
    <source>
        <dbReference type="Proteomes" id="UP000032049"/>
    </source>
</evidence>
<dbReference type="RefSeq" id="WP_041887407.1">
    <property type="nucleotide sequence ID" value="NZ_JXRA01000199.1"/>
</dbReference>
<feature type="non-terminal residue" evidence="3">
    <location>
        <position position="109"/>
    </location>
</feature>
<keyword evidence="1" id="KW-0175">Coiled coil</keyword>
<keyword evidence="4" id="KW-1185">Reference proteome</keyword>
<comment type="caution">
    <text evidence="3">The sequence shown here is derived from an EMBL/GenBank/DDBJ whole genome shotgun (WGS) entry which is preliminary data.</text>
</comment>
<gene>
    <name evidence="3" type="ORF">TH53_26345</name>
</gene>
<protein>
    <submittedName>
        <fullName evidence="3">Contig199, whole genome shotgun sequence</fullName>
    </submittedName>
</protein>
<evidence type="ECO:0000313" key="3">
    <source>
        <dbReference type="EMBL" id="KIO74458.1"/>
    </source>
</evidence>